<dbReference type="InterPro" id="IPR036052">
    <property type="entry name" value="TrpB-like_PALP_sf"/>
</dbReference>
<evidence type="ECO:0000313" key="8">
    <source>
        <dbReference type="EMBL" id="TDU88752.1"/>
    </source>
</evidence>
<dbReference type="SUPFAM" id="SSF53686">
    <property type="entry name" value="Tryptophan synthase beta subunit-like PLP-dependent enzymes"/>
    <property type="match status" value="1"/>
</dbReference>
<dbReference type="GO" id="GO:0009088">
    <property type="term" value="P:threonine biosynthetic process"/>
    <property type="evidence" value="ECO:0007669"/>
    <property type="project" value="UniProtKB-UniRule"/>
</dbReference>
<dbReference type="Proteomes" id="UP000295151">
    <property type="component" value="Unassembled WGS sequence"/>
</dbReference>
<comment type="cofactor">
    <cofactor evidence="1 6">
        <name>pyridoxal 5'-phosphate</name>
        <dbReference type="ChEBI" id="CHEBI:597326"/>
    </cofactor>
</comment>
<dbReference type="GO" id="GO:0009097">
    <property type="term" value="P:isoleucine biosynthetic process"/>
    <property type="evidence" value="ECO:0007669"/>
    <property type="project" value="TreeGrafter"/>
</dbReference>
<protein>
    <recommendedName>
        <fullName evidence="5">Threonine synthase</fullName>
        <ecNumber evidence="5">4.2.3.1</ecNumber>
    </recommendedName>
</protein>
<evidence type="ECO:0000256" key="3">
    <source>
        <dbReference type="ARBA" id="ARBA00022898"/>
    </source>
</evidence>
<dbReference type="InterPro" id="IPR004450">
    <property type="entry name" value="Thr_synthase-like"/>
</dbReference>
<gene>
    <name evidence="8" type="ORF">EV138_2300</name>
</gene>
<dbReference type="CDD" id="cd01563">
    <property type="entry name" value="Thr-synth_1"/>
    <property type="match status" value="1"/>
</dbReference>
<dbReference type="RefSeq" id="WP_133978454.1">
    <property type="nucleotide sequence ID" value="NZ_SOCE01000001.1"/>
</dbReference>
<name>A0A4R7T9T2_9ACTN</name>
<dbReference type="GO" id="GO:0004794">
    <property type="term" value="F:threonine deaminase activity"/>
    <property type="evidence" value="ECO:0007669"/>
    <property type="project" value="TreeGrafter"/>
</dbReference>
<dbReference type="GO" id="GO:0006565">
    <property type="term" value="P:L-serine catabolic process"/>
    <property type="evidence" value="ECO:0007669"/>
    <property type="project" value="TreeGrafter"/>
</dbReference>
<sequence>MSQSTATAPHTIREGAFGNGTHLSCRACGAKSELGPFYACMECFGPLEVGYEFPAITREQIEAGPKNIWRYQPLLPVPVDVASYPNTEPGYTRLIDAGNLARELGLRKLWVKDDSGNPTHSFKDRVVASALSATRELGMKVFACPSTGNLANAVAAAAARAGIRSVVFIPHDLERPKVITTAVYGGTLVAVEGNYDDVNKLASEIAGEEDGWAFVNVNVRPYYSEGSKTLAFEIAEQLGWRIPQQVVIPVASGSQLTKIDKGFTELGKLGLVDATDYKIYGAQATGCSPVAQAFRDGYDVVKPVKPDTIAKSLAIGNPADGPYVLDVARRTGGVIEDVSDEEVIEGIQLLARTEGIFTETAGGVTVATLKKLIATGQLDPEAETVIINSGDGLKTLDAVADRVGPKVTIPASYDAFVKAGLQ</sequence>
<keyword evidence="9" id="KW-1185">Reference proteome</keyword>
<evidence type="ECO:0000256" key="4">
    <source>
        <dbReference type="ARBA" id="ARBA00023239"/>
    </source>
</evidence>
<dbReference type="OrthoDB" id="9778118at2"/>
<evidence type="ECO:0000256" key="2">
    <source>
        <dbReference type="ARBA" id="ARBA00005517"/>
    </source>
</evidence>
<feature type="domain" description="Tryptophan synthase beta chain-like PALP" evidence="7">
    <location>
        <begin position="89"/>
        <end position="390"/>
    </location>
</feature>
<evidence type="ECO:0000256" key="5">
    <source>
        <dbReference type="NCBIfam" id="TIGR00260"/>
    </source>
</evidence>
<dbReference type="EMBL" id="SOCE01000001">
    <property type="protein sequence ID" value="TDU88752.1"/>
    <property type="molecule type" value="Genomic_DNA"/>
</dbReference>
<dbReference type="AlphaFoldDB" id="A0A4R7T9T2"/>
<dbReference type="GO" id="GO:0004795">
    <property type="term" value="F:threonine synthase activity"/>
    <property type="evidence" value="ECO:0007669"/>
    <property type="project" value="UniProtKB-UniRule"/>
</dbReference>
<keyword evidence="4" id="KW-0456">Lyase</keyword>
<dbReference type="GO" id="GO:0006567">
    <property type="term" value="P:L-threonine catabolic process"/>
    <property type="evidence" value="ECO:0007669"/>
    <property type="project" value="TreeGrafter"/>
</dbReference>
<evidence type="ECO:0000259" key="7">
    <source>
        <dbReference type="Pfam" id="PF00291"/>
    </source>
</evidence>
<dbReference type="PANTHER" id="PTHR48078">
    <property type="entry name" value="THREONINE DEHYDRATASE, MITOCHONDRIAL-RELATED"/>
    <property type="match status" value="1"/>
</dbReference>
<dbReference type="EC" id="4.2.3.1" evidence="5"/>
<dbReference type="Pfam" id="PF00291">
    <property type="entry name" value="PALP"/>
    <property type="match status" value="1"/>
</dbReference>
<evidence type="ECO:0000313" key="9">
    <source>
        <dbReference type="Proteomes" id="UP000295151"/>
    </source>
</evidence>
<proteinExistence type="inferred from homology"/>
<comment type="caution">
    <text evidence="8">The sequence shown here is derived from an EMBL/GenBank/DDBJ whole genome shotgun (WGS) entry which is preliminary data.</text>
</comment>
<evidence type="ECO:0000256" key="1">
    <source>
        <dbReference type="ARBA" id="ARBA00001933"/>
    </source>
</evidence>
<reference evidence="8 9" key="1">
    <citation type="submission" date="2019-03" db="EMBL/GenBank/DDBJ databases">
        <title>Genomic Encyclopedia of Type Strains, Phase III (KMG-III): the genomes of soil and plant-associated and newly described type strains.</title>
        <authorList>
            <person name="Whitman W."/>
        </authorList>
    </citation>
    <scope>NUCLEOTIDE SEQUENCE [LARGE SCALE GENOMIC DNA]</scope>
    <source>
        <strain evidence="8 9">VKM Ac-2575</strain>
    </source>
</reference>
<comment type="similarity">
    <text evidence="2">Belongs to the threonine synthase family.</text>
</comment>
<evidence type="ECO:0000256" key="6">
    <source>
        <dbReference type="PIRSR" id="PIRSR604450-51"/>
    </source>
</evidence>
<keyword evidence="3 6" id="KW-0663">Pyridoxal phosphate</keyword>
<dbReference type="InterPro" id="IPR050147">
    <property type="entry name" value="Ser/Thr_Dehydratase"/>
</dbReference>
<dbReference type="NCBIfam" id="TIGR00260">
    <property type="entry name" value="thrC"/>
    <property type="match status" value="1"/>
</dbReference>
<accession>A0A4R7T9T2</accession>
<feature type="modified residue" description="N6-(pyridoxal phosphate)lysine" evidence="6">
    <location>
        <position position="123"/>
    </location>
</feature>
<dbReference type="InterPro" id="IPR001926">
    <property type="entry name" value="TrpB-like_PALP"/>
</dbReference>
<dbReference type="GO" id="GO:0003941">
    <property type="term" value="F:L-serine ammonia-lyase activity"/>
    <property type="evidence" value="ECO:0007669"/>
    <property type="project" value="TreeGrafter"/>
</dbReference>
<dbReference type="Gene3D" id="3.40.50.1100">
    <property type="match status" value="2"/>
</dbReference>
<organism evidence="8 9">
    <name type="scientific">Kribbella voronezhensis</name>
    <dbReference type="NCBI Taxonomy" id="2512212"/>
    <lineage>
        <taxon>Bacteria</taxon>
        <taxon>Bacillati</taxon>
        <taxon>Actinomycetota</taxon>
        <taxon>Actinomycetes</taxon>
        <taxon>Propionibacteriales</taxon>
        <taxon>Kribbellaceae</taxon>
        <taxon>Kribbella</taxon>
    </lineage>
</organism>
<dbReference type="PANTHER" id="PTHR48078:SF6">
    <property type="entry name" value="L-THREONINE DEHYDRATASE CATABOLIC TDCB"/>
    <property type="match status" value="1"/>
</dbReference>